<dbReference type="Gene3D" id="3.40.50.2300">
    <property type="match status" value="1"/>
</dbReference>
<accession>A0A512RRN6</accession>
<evidence type="ECO:0000256" key="2">
    <source>
        <dbReference type="PROSITE-ProRule" id="PRU00169"/>
    </source>
</evidence>
<dbReference type="Proteomes" id="UP000321436">
    <property type="component" value="Unassembled WGS sequence"/>
</dbReference>
<dbReference type="AlphaFoldDB" id="A0A512RRN6"/>
<sequence length="130" mass="14488">MKQTVLIIDDNTPIRFLLEAVYKKHFNVVSAPDGLAAMAYLSQGGVPDLIVTDLAMPNVNGWELLDFLSDSHLYKDIPVIVLSGSMKENSKSIGGLYANVHDIMDKPFDPMQLLEKSKRILNKQFKPVLS</sequence>
<dbReference type="SMART" id="SM00448">
    <property type="entry name" value="REC"/>
    <property type="match status" value="1"/>
</dbReference>
<evidence type="ECO:0000313" key="4">
    <source>
        <dbReference type="EMBL" id="GEP98361.1"/>
    </source>
</evidence>
<comment type="caution">
    <text evidence="4">The sequence shown here is derived from an EMBL/GenBank/DDBJ whole genome shotgun (WGS) entry which is preliminary data.</text>
</comment>
<feature type="modified residue" description="4-aspartylphosphate" evidence="2">
    <location>
        <position position="53"/>
    </location>
</feature>
<dbReference type="InterPro" id="IPR050595">
    <property type="entry name" value="Bact_response_regulator"/>
</dbReference>
<dbReference type="PANTHER" id="PTHR44591">
    <property type="entry name" value="STRESS RESPONSE REGULATOR PROTEIN 1"/>
    <property type="match status" value="1"/>
</dbReference>
<name>A0A512RRN6_9BACT</name>
<reference evidence="4 5" key="1">
    <citation type="submission" date="2019-07" db="EMBL/GenBank/DDBJ databases">
        <title>Whole genome shotgun sequence of Chitinophaga cymbidii NBRC 109752.</title>
        <authorList>
            <person name="Hosoyama A."/>
            <person name="Uohara A."/>
            <person name="Ohji S."/>
            <person name="Ichikawa N."/>
        </authorList>
    </citation>
    <scope>NUCLEOTIDE SEQUENCE [LARGE SCALE GENOMIC DNA]</scope>
    <source>
        <strain evidence="4 5">NBRC 109752</strain>
    </source>
</reference>
<dbReference type="SUPFAM" id="SSF52172">
    <property type="entry name" value="CheY-like"/>
    <property type="match status" value="1"/>
</dbReference>
<proteinExistence type="predicted"/>
<feature type="domain" description="Response regulatory" evidence="3">
    <location>
        <begin position="4"/>
        <end position="121"/>
    </location>
</feature>
<dbReference type="GO" id="GO:0000160">
    <property type="term" value="P:phosphorelay signal transduction system"/>
    <property type="evidence" value="ECO:0007669"/>
    <property type="project" value="InterPro"/>
</dbReference>
<keyword evidence="5" id="KW-1185">Reference proteome</keyword>
<protein>
    <submittedName>
        <fullName evidence="4">Response regulator</fullName>
    </submittedName>
</protein>
<evidence type="ECO:0000313" key="5">
    <source>
        <dbReference type="Proteomes" id="UP000321436"/>
    </source>
</evidence>
<dbReference type="Pfam" id="PF00072">
    <property type="entry name" value="Response_reg"/>
    <property type="match status" value="1"/>
</dbReference>
<dbReference type="OrthoDB" id="9789181at2"/>
<organism evidence="4 5">
    <name type="scientific">Chitinophaga cymbidii</name>
    <dbReference type="NCBI Taxonomy" id="1096750"/>
    <lineage>
        <taxon>Bacteria</taxon>
        <taxon>Pseudomonadati</taxon>
        <taxon>Bacteroidota</taxon>
        <taxon>Chitinophagia</taxon>
        <taxon>Chitinophagales</taxon>
        <taxon>Chitinophagaceae</taxon>
        <taxon>Chitinophaga</taxon>
    </lineage>
</organism>
<dbReference type="InterPro" id="IPR001789">
    <property type="entry name" value="Sig_transdc_resp-reg_receiver"/>
</dbReference>
<evidence type="ECO:0000256" key="1">
    <source>
        <dbReference type="ARBA" id="ARBA00022553"/>
    </source>
</evidence>
<keyword evidence="1 2" id="KW-0597">Phosphoprotein</keyword>
<dbReference type="RefSeq" id="WP_146866852.1">
    <property type="nucleotide sequence ID" value="NZ_BKAU01000006.1"/>
</dbReference>
<dbReference type="PROSITE" id="PS50110">
    <property type="entry name" value="RESPONSE_REGULATORY"/>
    <property type="match status" value="1"/>
</dbReference>
<dbReference type="EMBL" id="BKAU01000006">
    <property type="protein sequence ID" value="GEP98361.1"/>
    <property type="molecule type" value="Genomic_DNA"/>
</dbReference>
<dbReference type="InterPro" id="IPR011006">
    <property type="entry name" value="CheY-like_superfamily"/>
</dbReference>
<evidence type="ECO:0000259" key="3">
    <source>
        <dbReference type="PROSITE" id="PS50110"/>
    </source>
</evidence>
<dbReference type="PANTHER" id="PTHR44591:SF3">
    <property type="entry name" value="RESPONSE REGULATORY DOMAIN-CONTAINING PROTEIN"/>
    <property type="match status" value="1"/>
</dbReference>
<gene>
    <name evidence="4" type="ORF">CCY01nite_46210</name>
</gene>